<keyword evidence="3" id="KW-1185">Reference proteome</keyword>
<dbReference type="EMBL" id="JAEPWM010000007">
    <property type="protein sequence ID" value="MBK6007892.1"/>
    <property type="molecule type" value="Genomic_DNA"/>
</dbReference>
<dbReference type="InterPro" id="IPR011125">
    <property type="entry name" value="Znf_HypF"/>
</dbReference>
<dbReference type="RefSeq" id="WP_201174350.1">
    <property type="nucleotide sequence ID" value="NZ_JAEPWM010000007.1"/>
</dbReference>
<proteinExistence type="predicted"/>
<protein>
    <recommendedName>
        <fullName evidence="1">Zinc finger HypF-type domain-containing protein</fullName>
    </recommendedName>
</protein>
<dbReference type="GO" id="GO:0008270">
    <property type="term" value="F:zinc ion binding"/>
    <property type="evidence" value="ECO:0007669"/>
    <property type="project" value="InterPro"/>
</dbReference>
<evidence type="ECO:0000313" key="3">
    <source>
        <dbReference type="Proteomes" id="UP000630528"/>
    </source>
</evidence>
<accession>A0A934WP30</accession>
<name>A0A934WP30_9BURK</name>
<organism evidence="2 3">
    <name type="scientific">Ramlibacter ginsenosidimutans</name>
    <dbReference type="NCBI Taxonomy" id="502333"/>
    <lineage>
        <taxon>Bacteria</taxon>
        <taxon>Pseudomonadati</taxon>
        <taxon>Pseudomonadota</taxon>
        <taxon>Betaproteobacteria</taxon>
        <taxon>Burkholderiales</taxon>
        <taxon>Comamonadaceae</taxon>
        <taxon>Ramlibacter</taxon>
    </lineage>
</organism>
<evidence type="ECO:0000259" key="1">
    <source>
        <dbReference type="Pfam" id="PF07503"/>
    </source>
</evidence>
<comment type="caution">
    <text evidence="2">The sequence shown here is derived from an EMBL/GenBank/DDBJ whole genome shotgun (WGS) entry which is preliminary data.</text>
</comment>
<evidence type="ECO:0000313" key="2">
    <source>
        <dbReference type="EMBL" id="MBK6007892.1"/>
    </source>
</evidence>
<dbReference type="AlphaFoldDB" id="A0A934WP30"/>
<dbReference type="Proteomes" id="UP000630528">
    <property type="component" value="Unassembled WGS sequence"/>
</dbReference>
<reference evidence="2" key="2">
    <citation type="submission" date="2021-01" db="EMBL/GenBank/DDBJ databases">
        <authorList>
            <person name="Kang M."/>
        </authorList>
    </citation>
    <scope>NUCLEOTIDE SEQUENCE</scope>
    <source>
        <strain evidence="2">KACC 17527</strain>
    </source>
</reference>
<feature type="domain" description="Zinc finger HypF-type" evidence="1">
    <location>
        <begin position="2"/>
        <end position="24"/>
    </location>
</feature>
<reference evidence="2" key="1">
    <citation type="journal article" date="2012" name="J. Microbiol. Biotechnol.">
        <title>Ramlibacter ginsenosidimutans sp. nov., with ginsenoside-converting activity.</title>
        <authorList>
            <person name="Wang L."/>
            <person name="An D.S."/>
            <person name="Kim S.G."/>
            <person name="Jin F.X."/>
            <person name="Kim S.C."/>
            <person name="Lee S.T."/>
            <person name="Im W.T."/>
        </authorList>
    </citation>
    <scope>NUCLEOTIDE SEQUENCE</scope>
    <source>
        <strain evidence="2">KACC 17527</strain>
    </source>
</reference>
<gene>
    <name evidence="2" type="ORF">JJB11_17465</name>
</gene>
<dbReference type="Pfam" id="PF07503">
    <property type="entry name" value="zf-HYPF"/>
    <property type="match status" value="1"/>
</dbReference>
<sequence length="26" mass="2843">MQTPSPRRHAFPLVCCTPCGPRTSTV</sequence>